<evidence type="ECO:0000256" key="1">
    <source>
        <dbReference type="SAM" id="MobiDB-lite"/>
    </source>
</evidence>
<reference evidence="2 3" key="1">
    <citation type="journal article" date="2019" name="Nat. Ecol. Evol.">
        <title>Megaphylogeny resolves global patterns of mushroom evolution.</title>
        <authorList>
            <person name="Varga T."/>
            <person name="Krizsan K."/>
            <person name="Foldi C."/>
            <person name="Dima B."/>
            <person name="Sanchez-Garcia M."/>
            <person name="Sanchez-Ramirez S."/>
            <person name="Szollosi G.J."/>
            <person name="Szarkandi J.G."/>
            <person name="Papp V."/>
            <person name="Albert L."/>
            <person name="Andreopoulos W."/>
            <person name="Angelini C."/>
            <person name="Antonin V."/>
            <person name="Barry K.W."/>
            <person name="Bougher N.L."/>
            <person name="Buchanan P."/>
            <person name="Buyck B."/>
            <person name="Bense V."/>
            <person name="Catcheside P."/>
            <person name="Chovatia M."/>
            <person name="Cooper J."/>
            <person name="Damon W."/>
            <person name="Desjardin D."/>
            <person name="Finy P."/>
            <person name="Geml J."/>
            <person name="Haridas S."/>
            <person name="Hughes K."/>
            <person name="Justo A."/>
            <person name="Karasinski D."/>
            <person name="Kautmanova I."/>
            <person name="Kiss B."/>
            <person name="Kocsube S."/>
            <person name="Kotiranta H."/>
            <person name="LaButti K.M."/>
            <person name="Lechner B.E."/>
            <person name="Liimatainen K."/>
            <person name="Lipzen A."/>
            <person name="Lukacs Z."/>
            <person name="Mihaltcheva S."/>
            <person name="Morgado L.N."/>
            <person name="Niskanen T."/>
            <person name="Noordeloos M.E."/>
            <person name="Ohm R.A."/>
            <person name="Ortiz-Santana B."/>
            <person name="Ovrebo C."/>
            <person name="Racz N."/>
            <person name="Riley R."/>
            <person name="Savchenko A."/>
            <person name="Shiryaev A."/>
            <person name="Soop K."/>
            <person name="Spirin V."/>
            <person name="Szebenyi C."/>
            <person name="Tomsovsky M."/>
            <person name="Tulloss R.E."/>
            <person name="Uehling J."/>
            <person name="Grigoriev I.V."/>
            <person name="Vagvolgyi C."/>
            <person name="Papp T."/>
            <person name="Martin F.M."/>
            <person name="Miettinen O."/>
            <person name="Hibbett D.S."/>
            <person name="Nagy L.G."/>
        </authorList>
    </citation>
    <scope>NUCLEOTIDE SEQUENCE [LARGE SCALE GENOMIC DNA]</scope>
    <source>
        <strain evidence="2 3">FP101781</strain>
    </source>
</reference>
<keyword evidence="3" id="KW-1185">Reference proteome</keyword>
<dbReference type="EMBL" id="QPFP01000149">
    <property type="protein sequence ID" value="TEB20241.1"/>
    <property type="molecule type" value="Genomic_DNA"/>
</dbReference>
<accession>A0A4Y7SEK8</accession>
<name>A0A4Y7SEK8_COPMI</name>
<proteinExistence type="predicted"/>
<gene>
    <name evidence="2" type="ORF">FA13DRAFT_245752</name>
</gene>
<protein>
    <submittedName>
        <fullName evidence="2">Uncharacterized protein</fullName>
    </submittedName>
</protein>
<organism evidence="2 3">
    <name type="scientific">Coprinellus micaceus</name>
    <name type="common">Glistening ink-cap mushroom</name>
    <name type="synonym">Coprinus micaceus</name>
    <dbReference type="NCBI Taxonomy" id="71717"/>
    <lineage>
        <taxon>Eukaryota</taxon>
        <taxon>Fungi</taxon>
        <taxon>Dikarya</taxon>
        <taxon>Basidiomycota</taxon>
        <taxon>Agaricomycotina</taxon>
        <taxon>Agaricomycetes</taxon>
        <taxon>Agaricomycetidae</taxon>
        <taxon>Agaricales</taxon>
        <taxon>Agaricineae</taxon>
        <taxon>Psathyrellaceae</taxon>
        <taxon>Coprinellus</taxon>
    </lineage>
</organism>
<feature type="region of interest" description="Disordered" evidence="1">
    <location>
        <begin position="182"/>
        <end position="224"/>
    </location>
</feature>
<evidence type="ECO:0000313" key="2">
    <source>
        <dbReference type="EMBL" id="TEB20241.1"/>
    </source>
</evidence>
<dbReference type="Proteomes" id="UP000298030">
    <property type="component" value="Unassembled WGS sequence"/>
</dbReference>
<dbReference type="AlphaFoldDB" id="A0A4Y7SEK8"/>
<sequence>MPVDQTQPSKLSEILAHHHRSLRPRLSYLAQTRRGPAFSISQPGTSRLQPRRWRNQLTIPGSTIRGVRVRYSRYPRSSRQPNFFHHSLPIHLVSTTRTRFSPLYWPRRTSRAILCASQAHIEPPPSSPFRSSDLFRLPPRRHPRSPAVPLLAPLSTTNGRRVLSRCYTDAPPTSLPSIQIAGYPKSHLPAPQNCSQRSLQQLPSSPHPPRSKGWPLSGAVHRAS</sequence>
<comment type="caution">
    <text evidence="2">The sequence shown here is derived from an EMBL/GenBank/DDBJ whole genome shotgun (WGS) entry which is preliminary data.</text>
</comment>
<feature type="compositionally biased region" description="Low complexity" evidence="1">
    <location>
        <begin position="195"/>
        <end position="204"/>
    </location>
</feature>
<evidence type="ECO:0000313" key="3">
    <source>
        <dbReference type="Proteomes" id="UP000298030"/>
    </source>
</evidence>